<sequence>MAMNIRTEPPLSADGRRLVERSEAALLAVYPPEECFSFTAEELAEKGTQFLVARNDGEAIGCIALVDQGAYGEIKRLYVAETARGSGVARALIEAAEAAARDIGLGLLKLETGHALHEAVSLYRAMGYRETEAFGGYPDITSNLFMEKEIGVRVRLSG</sequence>
<dbReference type="EMBL" id="JBEHHI010000001">
    <property type="protein sequence ID" value="MEX5728391.1"/>
    <property type="molecule type" value="Genomic_DNA"/>
</dbReference>
<accession>A0ABV3XSS2</accession>
<dbReference type="PANTHER" id="PTHR43877">
    <property type="entry name" value="AMINOALKYLPHOSPHONATE N-ACETYLTRANSFERASE-RELATED-RELATED"/>
    <property type="match status" value="1"/>
</dbReference>
<organism evidence="4 5">
    <name type="scientific">Rhodovulum iodosum</name>
    <dbReference type="NCBI Taxonomy" id="68291"/>
    <lineage>
        <taxon>Bacteria</taxon>
        <taxon>Pseudomonadati</taxon>
        <taxon>Pseudomonadota</taxon>
        <taxon>Alphaproteobacteria</taxon>
        <taxon>Rhodobacterales</taxon>
        <taxon>Paracoccaceae</taxon>
        <taxon>Rhodovulum</taxon>
    </lineage>
</organism>
<name>A0ABV3XSS2_9RHOB</name>
<evidence type="ECO:0000259" key="3">
    <source>
        <dbReference type="PROSITE" id="PS51186"/>
    </source>
</evidence>
<dbReference type="CDD" id="cd04301">
    <property type="entry name" value="NAT_SF"/>
    <property type="match status" value="1"/>
</dbReference>
<proteinExistence type="predicted"/>
<keyword evidence="1" id="KW-0808">Transferase</keyword>
<gene>
    <name evidence="4" type="ORF">Ga0609869_001744</name>
</gene>
<dbReference type="Proteomes" id="UP001560019">
    <property type="component" value="Unassembled WGS sequence"/>
</dbReference>
<dbReference type="SUPFAM" id="SSF55729">
    <property type="entry name" value="Acyl-CoA N-acyltransferases (Nat)"/>
    <property type="match status" value="1"/>
</dbReference>
<keyword evidence="5" id="KW-1185">Reference proteome</keyword>
<dbReference type="InterPro" id="IPR050832">
    <property type="entry name" value="Bact_Acetyltransf"/>
</dbReference>
<dbReference type="InterPro" id="IPR016181">
    <property type="entry name" value="Acyl_CoA_acyltransferase"/>
</dbReference>
<dbReference type="Gene3D" id="3.40.630.30">
    <property type="match status" value="1"/>
</dbReference>
<evidence type="ECO:0000256" key="1">
    <source>
        <dbReference type="ARBA" id="ARBA00022679"/>
    </source>
</evidence>
<keyword evidence="2" id="KW-0012">Acyltransferase</keyword>
<comment type="caution">
    <text evidence="4">The sequence shown here is derived from an EMBL/GenBank/DDBJ whole genome shotgun (WGS) entry which is preliminary data.</text>
</comment>
<dbReference type="PROSITE" id="PS51186">
    <property type="entry name" value="GNAT"/>
    <property type="match status" value="1"/>
</dbReference>
<dbReference type="InterPro" id="IPR000182">
    <property type="entry name" value="GNAT_dom"/>
</dbReference>
<protein>
    <submittedName>
        <fullName evidence="4">Acetyltransferase</fullName>
    </submittedName>
</protein>
<dbReference type="PANTHER" id="PTHR43877:SF2">
    <property type="entry name" value="AMINOALKYLPHOSPHONATE N-ACETYLTRANSFERASE-RELATED"/>
    <property type="match status" value="1"/>
</dbReference>
<reference evidence="4 5" key="1">
    <citation type="submission" date="2024-06" db="EMBL/GenBank/DDBJ databases">
        <title>Genome of Rhodovulum iodosum, a marine photoferrotroph.</title>
        <authorList>
            <person name="Bianchini G."/>
            <person name="Nikeleit V."/>
            <person name="Kappler A."/>
            <person name="Bryce C."/>
            <person name="Sanchez-Baracaldo P."/>
        </authorList>
    </citation>
    <scope>NUCLEOTIDE SEQUENCE [LARGE SCALE GENOMIC DNA]</scope>
    <source>
        <strain evidence="4 5">UT/N1</strain>
    </source>
</reference>
<feature type="domain" description="N-acetyltransferase" evidence="3">
    <location>
        <begin position="3"/>
        <end position="151"/>
    </location>
</feature>
<evidence type="ECO:0000313" key="5">
    <source>
        <dbReference type="Proteomes" id="UP001560019"/>
    </source>
</evidence>
<dbReference type="Pfam" id="PF00583">
    <property type="entry name" value="Acetyltransf_1"/>
    <property type="match status" value="1"/>
</dbReference>
<evidence type="ECO:0000313" key="4">
    <source>
        <dbReference type="EMBL" id="MEX5728391.1"/>
    </source>
</evidence>
<evidence type="ECO:0000256" key="2">
    <source>
        <dbReference type="ARBA" id="ARBA00023315"/>
    </source>
</evidence>